<keyword evidence="2" id="KW-1185">Reference proteome</keyword>
<dbReference type="InterPro" id="IPR032710">
    <property type="entry name" value="NTF2-like_dom_sf"/>
</dbReference>
<evidence type="ECO:0000313" key="1">
    <source>
        <dbReference type="EMBL" id="QPG57985.1"/>
    </source>
</evidence>
<protein>
    <submittedName>
        <fullName evidence="1">Nuclear transport factor 2 family protein</fullName>
    </submittedName>
</protein>
<gene>
    <name evidence="1" type="ORF">FM038_011370</name>
</gene>
<sequence length="118" mass="13942">MDIEFAKKFSDDWVESWNSHDIDKIISHYAEQLEFKSPLVVERYSDPDGIIYDREKLKEYFLIGLTNNPLLEFKLNRVLLGVNCLTLYYQNARGGETAELFEFDQRNKVIRSVSCYSF</sequence>
<evidence type="ECO:0000313" key="2">
    <source>
        <dbReference type="Proteomes" id="UP000316416"/>
    </source>
</evidence>
<dbReference type="SUPFAM" id="SSF54427">
    <property type="entry name" value="NTF2-like"/>
    <property type="match status" value="1"/>
</dbReference>
<dbReference type="Proteomes" id="UP000316416">
    <property type="component" value="Chromosome"/>
</dbReference>
<organism evidence="1 2">
    <name type="scientific">Shewanella eurypsychrophilus</name>
    <dbReference type="NCBI Taxonomy" id="2593656"/>
    <lineage>
        <taxon>Bacteria</taxon>
        <taxon>Pseudomonadati</taxon>
        <taxon>Pseudomonadota</taxon>
        <taxon>Gammaproteobacteria</taxon>
        <taxon>Alteromonadales</taxon>
        <taxon>Shewanellaceae</taxon>
        <taxon>Shewanella</taxon>
    </lineage>
</organism>
<dbReference type="RefSeq" id="WP_142871174.1">
    <property type="nucleotide sequence ID" value="NZ_CP045503.2"/>
</dbReference>
<name>A0ABX6V816_9GAMM</name>
<accession>A0ABX6V816</accession>
<proteinExistence type="predicted"/>
<reference evidence="1" key="1">
    <citation type="submission" date="2021-07" db="EMBL/GenBank/DDBJ databases">
        <title>Shewanella sp. YLB-07 whole genome sequence.</title>
        <authorList>
            <person name="Yu L."/>
        </authorList>
    </citation>
    <scope>NUCLEOTIDE SEQUENCE</scope>
    <source>
        <strain evidence="1">YLB-08</strain>
    </source>
</reference>
<dbReference type="EMBL" id="CP045503">
    <property type="protein sequence ID" value="QPG57985.1"/>
    <property type="molecule type" value="Genomic_DNA"/>
</dbReference>
<dbReference type="Gene3D" id="3.10.450.50">
    <property type="match status" value="1"/>
</dbReference>